<dbReference type="Proteomes" id="UP001449178">
    <property type="component" value="Chromosome"/>
</dbReference>
<sequence length="415" mass="48604">MQNFYSYWQEFTDNSQKILLLQGPVGPFFLNLKHYLTVKCGKRVFKINFNGGDDYYYPVAEDALNYRGTVAQFEHFLSEFIEKEQIDAVVCFGDNRIYHRIARDYCMTVGCSFWAFEEGYLRPHYITFEKWGVNYSSQIARDATMYDATSSDFVLAGKLNFKRYQPRPVASGFWKRAGFASRYYFELWRQEKAFPAYQHHREKRLYIYASAWLKAGFSSFIHGFKDRKIERQIVNKTLAPFFIFPLQVHNDSQIRQHGRGKSVSQHLRSVINSFAEFAPQNTHLVIKHHPMDKGFSDYSCFIKKLAKKRGVYERVHYVFDVPMPIFLRKAKGMVVVNSTTGISALIHSLPVKVIGDAHYDIPGLTSRQSLAQFWQNPESPNHEKVEYYLHYLRAMTQLNGSFYHRTLTIAEFNTI</sequence>
<dbReference type="RefSeq" id="WP_051396239.1">
    <property type="nucleotide sequence ID" value="NZ_AZOD01000018.1"/>
</dbReference>
<dbReference type="InterPro" id="IPR007833">
    <property type="entry name" value="Capsule_polysaccharide_synth"/>
</dbReference>
<evidence type="ECO:0000313" key="2">
    <source>
        <dbReference type="Proteomes" id="UP001449178"/>
    </source>
</evidence>
<dbReference type="EMBL" id="CP150637">
    <property type="protein sequence ID" value="WZW87164.1"/>
    <property type="molecule type" value="Genomic_DNA"/>
</dbReference>
<gene>
    <name evidence="1" type="ORF">WMO13_07205</name>
</gene>
<organism evidence="1 2">
    <name type="scientific">Ignatzschineria larvae DSM 13226</name>
    <dbReference type="NCBI Taxonomy" id="1111732"/>
    <lineage>
        <taxon>Bacteria</taxon>
        <taxon>Pseudomonadati</taxon>
        <taxon>Pseudomonadota</taxon>
        <taxon>Gammaproteobacteria</taxon>
        <taxon>Cardiobacteriales</taxon>
        <taxon>Ignatzschineriaceae</taxon>
        <taxon>Ignatzschineria</taxon>
    </lineage>
</organism>
<name>A0ABZ3BXB4_9GAMM</name>
<dbReference type="CDD" id="cd16441">
    <property type="entry name" value="beta_Kdo_transferase_KpsS"/>
    <property type="match status" value="1"/>
</dbReference>
<reference evidence="1 2" key="1">
    <citation type="submission" date="2024-03" db="EMBL/GenBank/DDBJ databases">
        <title>Complete Genome Sequence and Annotation of Ignatzschineria larvae DSM 13226.</title>
        <authorList>
            <person name="Cantrell E."/>
            <person name="Burcham Z.M."/>
        </authorList>
    </citation>
    <scope>NUCLEOTIDE SEQUENCE [LARGE SCALE GENOMIC DNA]</scope>
    <source>
        <strain evidence="1 2">DSM 13226</strain>
    </source>
</reference>
<protein>
    <submittedName>
        <fullName evidence="1">Capsular biosynthesis protein</fullName>
    </submittedName>
</protein>
<proteinExistence type="predicted"/>
<accession>A0ABZ3BXB4</accession>
<keyword evidence="2" id="KW-1185">Reference proteome</keyword>
<evidence type="ECO:0000313" key="1">
    <source>
        <dbReference type="EMBL" id="WZW87164.1"/>
    </source>
</evidence>
<dbReference type="Pfam" id="PF05159">
    <property type="entry name" value="Capsule_synth"/>
    <property type="match status" value="1"/>
</dbReference>